<dbReference type="AlphaFoldDB" id="A0AAV1HEP0"/>
<gene>
    <name evidence="1" type="ORF">XNOV1_A017909</name>
</gene>
<evidence type="ECO:0000313" key="1">
    <source>
        <dbReference type="EMBL" id="CAJ1084560.1"/>
    </source>
</evidence>
<organism evidence="1 2">
    <name type="scientific">Xyrichtys novacula</name>
    <name type="common">Pearly razorfish</name>
    <name type="synonym">Hemipteronotus novacula</name>
    <dbReference type="NCBI Taxonomy" id="13765"/>
    <lineage>
        <taxon>Eukaryota</taxon>
        <taxon>Metazoa</taxon>
        <taxon>Chordata</taxon>
        <taxon>Craniata</taxon>
        <taxon>Vertebrata</taxon>
        <taxon>Euteleostomi</taxon>
        <taxon>Actinopterygii</taxon>
        <taxon>Neopterygii</taxon>
        <taxon>Teleostei</taxon>
        <taxon>Neoteleostei</taxon>
        <taxon>Acanthomorphata</taxon>
        <taxon>Eupercaria</taxon>
        <taxon>Labriformes</taxon>
        <taxon>Labridae</taxon>
        <taxon>Xyrichtys</taxon>
    </lineage>
</organism>
<reference evidence="1" key="1">
    <citation type="submission" date="2023-08" db="EMBL/GenBank/DDBJ databases">
        <authorList>
            <person name="Alioto T."/>
            <person name="Alioto T."/>
            <person name="Gomez Garrido J."/>
        </authorList>
    </citation>
    <scope>NUCLEOTIDE SEQUENCE</scope>
</reference>
<protein>
    <submittedName>
        <fullName evidence="1">Rap guanine nucleotide exchange factor 3 isoform X2</fullName>
    </submittedName>
</protein>
<dbReference type="EMBL" id="OY660885">
    <property type="protein sequence ID" value="CAJ1084560.1"/>
    <property type="molecule type" value="Genomic_DNA"/>
</dbReference>
<accession>A0AAV1HEP0</accession>
<dbReference type="Proteomes" id="UP001178508">
    <property type="component" value="Chromosome 22"/>
</dbReference>
<sequence>MDSRKWRILMTPRRAKFGTVRVRTMENIVKSFISPPRRCTPETWEVSSLTLSYNTRFEHTRLRY</sequence>
<name>A0AAV1HEP0_XYRNO</name>
<keyword evidence="2" id="KW-1185">Reference proteome</keyword>
<evidence type="ECO:0000313" key="2">
    <source>
        <dbReference type="Proteomes" id="UP001178508"/>
    </source>
</evidence>
<proteinExistence type="predicted"/>